<accession>A0A6M9PL88</accession>
<evidence type="ECO:0008006" key="11">
    <source>
        <dbReference type="Google" id="ProtNLM"/>
    </source>
</evidence>
<evidence type="ECO:0000313" key="10">
    <source>
        <dbReference type="Proteomes" id="UP000501090"/>
    </source>
</evidence>
<dbReference type="RefSeq" id="WP_254598365.1">
    <property type="nucleotide sequence ID" value="NZ_CBCSCC010000012.1"/>
</dbReference>
<evidence type="ECO:0000256" key="1">
    <source>
        <dbReference type="ARBA" id="ARBA00004651"/>
    </source>
</evidence>
<sequence>MLIKDWLNRSRVIAFSLGFIFLFIILTCLILSRSDFVDPNGLIVFADFRTLWSASYLVTHGRAADVYDPSVLNSIFWSLDPYRLEVNSALVDPQNIPVRFVWLYPPTYLLMMWSASLLPFATACIVYLIATFTAYVYVIKKNFSDNVMVLVLVAFPGVWMNFRLAQNGFLITALFGGALLLLPKYPRLSGAFIGALCIKPHLAMMWPVALLAIGAWQTLFSALATGLFFVGASVYFFGPELWEGWFSSLYLARQILETAQFHWNYSPSVFAFMSLLGAPLSLAYGAHIAIVILLILIVWKVWRSNASWPMRQSILVFASLLVSPYIMDYDLTLLALPIALIATQGMKYGWLPSERRMLALLWMLPILMVVLASATSFQIGPIVILVAVFTFLRRAMINQQNDC</sequence>
<comment type="similarity">
    <text evidence="7">Belongs to the glycosyltransferase 87 family.</text>
</comment>
<evidence type="ECO:0000256" key="8">
    <source>
        <dbReference type="SAM" id="Phobius"/>
    </source>
</evidence>
<evidence type="ECO:0000256" key="4">
    <source>
        <dbReference type="ARBA" id="ARBA00022692"/>
    </source>
</evidence>
<dbReference type="Proteomes" id="UP000501090">
    <property type="component" value="Chromosome"/>
</dbReference>
<dbReference type="AlphaFoldDB" id="A0A6M9PL88"/>
<evidence type="ECO:0000256" key="2">
    <source>
        <dbReference type="ARBA" id="ARBA00022475"/>
    </source>
</evidence>
<dbReference type="GO" id="GO:0016758">
    <property type="term" value="F:hexosyltransferase activity"/>
    <property type="evidence" value="ECO:0007669"/>
    <property type="project" value="InterPro"/>
</dbReference>
<organism evidence="9 10">
    <name type="scientific">Polynucleobacter arcticus</name>
    <dbReference type="NCBI Taxonomy" id="1743165"/>
    <lineage>
        <taxon>Bacteria</taxon>
        <taxon>Pseudomonadati</taxon>
        <taxon>Pseudomonadota</taxon>
        <taxon>Betaproteobacteria</taxon>
        <taxon>Burkholderiales</taxon>
        <taxon>Burkholderiaceae</taxon>
        <taxon>Polynucleobacter</taxon>
    </lineage>
</organism>
<keyword evidence="3" id="KW-0808">Transferase</keyword>
<feature type="transmembrane region" description="Helical" evidence="8">
    <location>
        <begin position="206"/>
        <end position="237"/>
    </location>
</feature>
<feature type="transmembrane region" description="Helical" evidence="8">
    <location>
        <begin position="314"/>
        <end position="342"/>
    </location>
</feature>
<feature type="transmembrane region" description="Helical" evidence="8">
    <location>
        <begin position="12"/>
        <end position="32"/>
    </location>
</feature>
<comment type="subcellular location">
    <subcellularLocation>
        <location evidence="1">Cell membrane</location>
        <topology evidence="1">Multi-pass membrane protein</topology>
    </subcellularLocation>
</comment>
<reference evidence="9 10" key="1">
    <citation type="submission" date="2018-04" db="EMBL/GenBank/DDBJ databases">
        <title>Polynucleobacter sp. UK-Long2-W17 genome.</title>
        <authorList>
            <person name="Hahn M.W."/>
        </authorList>
    </citation>
    <scope>NUCLEOTIDE SEQUENCE [LARGE SCALE GENOMIC DNA]</scope>
    <source>
        <strain evidence="9 10">UK-Long2-W17</strain>
    </source>
</reference>
<name>A0A6M9PL88_9BURK</name>
<dbReference type="KEGG" id="pard:DN92_02955"/>
<dbReference type="InterPro" id="IPR018584">
    <property type="entry name" value="GT87"/>
</dbReference>
<evidence type="ECO:0000256" key="5">
    <source>
        <dbReference type="ARBA" id="ARBA00022989"/>
    </source>
</evidence>
<evidence type="ECO:0000313" key="9">
    <source>
        <dbReference type="EMBL" id="QKM60078.1"/>
    </source>
</evidence>
<keyword evidence="2" id="KW-1003">Cell membrane</keyword>
<protein>
    <recommendedName>
        <fullName evidence="11">DUF2029 domain-containing protein</fullName>
    </recommendedName>
</protein>
<evidence type="ECO:0000256" key="7">
    <source>
        <dbReference type="ARBA" id="ARBA00024033"/>
    </source>
</evidence>
<keyword evidence="5 8" id="KW-1133">Transmembrane helix</keyword>
<dbReference type="EMBL" id="CP028940">
    <property type="protein sequence ID" value="QKM60078.1"/>
    <property type="molecule type" value="Genomic_DNA"/>
</dbReference>
<gene>
    <name evidence="9" type="ORF">DN92_02955</name>
</gene>
<evidence type="ECO:0000256" key="6">
    <source>
        <dbReference type="ARBA" id="ARBA00023136"/>
    </source>
</evidence>
<keyword evidence="4 8" id="KW-0812">Transmembrane</keyword>
<dbReference type="Pfam" id="PF09594">
    <property type="entry name" value="GT87"/>
    <property type="match status" value="1"/>
</dbReference>
<feature type="transmembrane region" description="Helical" evidence="8">
    <location>
        <begin position="282"/>
        <end position="302"/>
    </location>
</feature>
<keyword evidence="10" id="KW-1185">Reference proteome</keyword>
<evidence type="ECO:0000256" key="3">
    <source>
        <dbReference type="ARBA" id="ARBA00022679"/>
    </source>
</evidence>
<dbReference type="GO" id="GO:0005886">
    <property type="term" value="C:plasma membrane"/>
    <property type="evidence" value="ECO:0007669"/>
    <property type="project" value="UniProtKB-SubCell"/>
</dbReference>
<keyword evidence="6 8" id="KW-0472">Membrane</keyword>
<feature type="transmembrane region" description="Helical" evidence="8">
    <location>
        <begin position="110"/>
        <end position="138"/>
    </location>
</feature>
<feature type="transmembrane region" description="Helical" evidence="8">
    <location>
        <begin position="168"/>
        <end position="185"/>
    </location>
</feature>
<feature type="transmembrane region" description="Helical" evidence="8">
    <location>
        <begin position="362"/>
        <end position="392"/>
    </location>
</feature>
<proteinExistence type="inferred from homology"/>